<dbReference type="RefSeq" id="WP_115578859.1">
    <property type="nucleotide sequence ID" value="NZ_NXLX01000006.1"/>
</dbReference>
<evidence type="ECO:0000256" key="2">
    <source>
        <dbReference type="ARBA" id="ARBA00022741"/>
    </source>
</evidence>
<comment type="similarity">
    <text evidence="9">In the C-terminal section; belongs to the helicase family. RecG subfamily.</text>
</comment>
<dbReference type="OrthoDB" id="9804325at2"/>
<evidence type="ECO:0000256" key="8">
    <source>
        <dbReference type="ARBA" id="ARBA00023204"/>
    </source>
</evidence>
<keyword evidence="5" id="KW-0347">Helicase</keyword>
<dbReference type="Gene3D" id="3.40.50.300">
    <property type="entry name" value="P-loop containing nucleotide triphosphate hydrolases"/>
    <property type="match status" value="2"/>
</dbReference>
<dbReference type="GO" id="GO:0006355">
    <property type="term" value="P:regulation of DNA-templated transcription"/>
    <property type="evidence" value="ECO:0007669"/>
    <property type="project" value="UniProtKB-UniRule"/>
</dbReference>
<dbReference type="AlphaFoldDB" id="A0A3D8J949"/>
<dbReference type="Gene3D" id="2.40.10.170">
    <property type="match status" value="1"/>
</dbReference>
<dbReference type="SMART" id="SM00487">
    <property type="entry name" value="DEXDc"/>
    <property type="match status" value="1"/>
</dbReference>
<comment type="subcellular location">
    <subcellularLocation>
        <location evidence="9">Cytoplasm</location>
    </subcellularLocation>
</comment>
<dbReference type="InterPro" id="IPR004576">
    <property type="entry name" value="Mfd"/>
</dbReference>
<evidence type="ECO:0000256" key="1">
    <source>
        <dbReference type="ARBA" id="ARBA00022490"/>
    </source>
</evidence>
<evidence type="ECO:0000256" key="5">
    <source>
        <dbReference type="ARBA" id="ARBA00022806"/>
    </source>
</evidence>
<keyword evidence="2 9" id="KW-0547">Nucleotide-binding</keyword>
<name>A0A3D8J949_9HELI</name>
<evidence type="ECO:0000256" key="9">
    <source>
        <dbReference type="HAMAP-Rule" id="MF_00969"/>
    </source>
</evidence>
<dbReference type="NCBIfam" id="TIGR00580">
    <property type="entry name" value="mfd"/>
    <property type="match status" value="1"/>
</dbReference>
<dbReference type="SUPFAM" id="SSF143517">
    <property type="entry name" value="TRCF domain-like"/>
    <property type="match status" value="1"/>
</dbReference>
<evidence type="ECO:0000313" key="13">
    <source>
        <dbReference type="Proteomes" id="UP000256695"/>
    </source>
</evidence>
<evidence type="ECO:0000256" key="4">
    <source>
        <dbReference type="ARBA" id="ARBA00022801"/>
    </source>
</evidence>
<dbReference type="PANTHER" id="PTHR47964:SF1">
    <property type="entry name" value="ATP-DEPENDENT DNA HELICASE HOMOLOG RECG, CHLOROPLASTIC"/>
    <property type="match status" value="1"/>
</dbReference>
<dbReference type="GO" id="GO:0016787">
    <property type="term" value="F:hydrolase activity"/>
    <property type="evidence" value="ECO:0007669"/>
    <property type="project" value="UniProtKB-KW"/>
</dbReference>
<dbReference type="SMART" id="SM00982">
    <property type="entry name" value="TRCF"/>
    <property type="match status" value="1"/>
</dbReference>
<keyword evidence="7 9" id="KW-0238">DNA-binding</keyword>
<evidence type="ECO:0000313" key="12">
    <source>
        <dbReference type="EMBL" id="RDU74029.1"/>
    </source>
</evidence>
<dbReference type="EMBL" id="NXLX01000006">
    <property type="protein sequence ID" value="RDU74029.1"/>
    <property type="molecule type" value="Genomic_DNA"/>
</dbReference>
<dbReference type="Pfam" id="PF02559">
    <property type="entry name" value="CarD_TRCF_RID"/>
    <property type="match status" value="1"/>
</dbReference>
<dbReference type="PROSITE" id="PS51192">
    <property type="entry name" value="HELICASE_ATP_BIND_1"/>
    <property type="match status" value="1"/>
</dbReference>
<dbReference type="SUPFAM" id="SSF52540">
    <property type="entry name" value="P-loop containing nucleoside triphosphate hydrolases"/>
    <property type="match status" value="3"/>
</dbReference>
<reference evidence="12 13" key="1">
    <citation type="submission" date="2018-04" db="EMBL/GenBank/DDBJ databases">
        <title>Novel Campyloabacter and Helicobacter Species and Strains.</title>
        <authorList>
            <person name="Mannion A.J."/>
            <person name="Shen Z."/>
            <person name="Fox J.G."/>
        </authorList>
    </citation>
    <scope>NUCLEOTIDE SEQUENCE [LARGE SCALE GENOMIC DNA]</scope>
    <source>
        <strain evidence="12 13">MIT 04-9362</strain>
    </source>
</reference>
<dbReference type="InterPro" id="IPR003711">
    <property type="entry name" value="CarD-like/TRCF_RID"/>
</dbReference>
<keyword evidence="8 9" id="KW-0234">DNA repair</keyword>
<keyword evidence="4 9" id="KW-0378">Hydrolase</keyword>
<dbReference type="InterPro" id="IPR027417">
    <property type="entry name" value="P-loop_NTPase"/>
</dbReference>
<dbReference type="Gene3D" id="3.40.50.11180">
    <property type="match status" value="1"/>
</dbReference>
<dbReference type="Gene3D" id="3.30.2060.10">
    <property type="entry name" value="Penicillin-binding protein 1b domain"/>
    <property type="match status" value="1"/>
</dbReference>
<evidence type="ECO:0000256" key="3">
    <source>
        <dbReference type="ARBA" id="ARBA00022763"/>
    </source>
</evidence>
<keyword evidence="1 9" id="KW-0963">Cytoplasm</keyword>
<dbReference type="PANTHER" id="PTHR47964">
    <property type="entry name" value="ATP-DEPENDENT DNA HELICASE HOMOLOG RECG, CHLOROPLASTIC"/>
    <property type="match status" value="1"/>
</dbReference>
<dbReference type="Proteomes" id="UP000256695">
    <property type="component" value="Unassembled WGS sequence"/>
</dbReference>
<dbReference type="Pfam" id="PF03461">
    <property type="entry name" value="TRCF"/>
    <property type="match status" value="1"/>
</dbReference>
<comment type="function">
    <text evidence="9">Couples transcription and DNA repair by recognizing RNA polymerase (RNAP) stalled at DNA lesions. Mediates ATP-dependent release of RNAP and its truncated transcript from the DNA, and recruitment of nucleotide excision repair machinery to the damaged site.</text>
</comment>
<dbReference type="GO" id="GO:0000716">
    <property type="term" value="P:transcription-coupled nucleotide-excision repair, DNA damage recognition"/>
    <property type="evidence" value="ECO:0007669"/>
    <property type="project" value="UniProtKB-UniRule"/>
</dbReference>
<dbReference type="Pfam" id="PF00271">
    <property type="entry name" value="Helicase_C"/>
    <property type="match status" value="1"/>
</dbReference>
<dbReference type="Pfam" id="PF17757">
    <property type="entry name" value="UvrB_inter"/>
    <property type="match status" value="1"/>
</dbReference>
<comment type="similarity">
    <text evidence="9">In the N-terminal section; belongs to the UvrB family.</text>
</comment>
<dbReference type="InterPro" id="IPR041471">
    <property type="entry name" value="UvrB_inter"/>
</dbReference>
<keyword evidence="3 9" id="KW-0227">DNA damage</keyword>
<dbReference type="Gene3D" id="3.90.1150.50">
    <property type="entry name" value="Transcription-repair-coupling factor, D7 domain"/>
    <property type="match status" value="1"/>
</dbReference>
<protein>
    <recommendedName>
        <fullName evidence="9">Transcription-repair-coupling factor</fullName>
        <shortName evidence="9">TRCF</shortName>
        <ecNumber evidence="9">3.6.4.-</ecNumber>
    </recommendedName>
</protein>
<dbReference type="PROSITE" id="PS51194">
    <property type="entry name" value="HELICASE_CTER"/>
    <property type="match status" value="1"/>
</dbReference>
<comment type="caution">
    <text evidence="12">The sequence shown here is derived from an EMBL/GenBank/DDBJ whole genome shotgun (WGS) entry which is preliminary data.</text>
</comment>
<dbReference type="HAMAP" id="MF_00969">
    <property type="entry name" value="TRCF"/>
    <property type="match status" value="1"/>
</dbReference>
<dbReference type="EC" id="3.6.4.-" evidence="9"/>
<dbReference type="InterPro" id="IPR037235">
    <property type="entry name" value="TRCF-like_C_D7"/>
</dbReference>
<dbReference type="SMART" id="SM01058">
    <property type="entry name" value="CarD_TRCF"/>
    <property type="match status" value="1"/>
</dbReference>
<sequence length="993" mass="113096">MIQSSLYAFFLQQNSTRILIVENDKEAQSAFHLAQFCYQQGISKLKPIVLPDFRARMGDDIRSFLEEFMQLLCKLRMFYEDEKTFLIAPVSSVLYKLPKKELLQGFFIAKNDLFELGELKEKLINFGYEVVDIIEMEGEVSFRGDIIDISIPYDKNCRISFFDIECESIREFDIKTQKSNPLELDRIFIPPALFNLSDTEYEDLRQKVLESEFDTFSKDLISLGFWFLDDLGIKLLELYPSMITPQAQGYAKEIFEFDLHDAYGIDFFMQLPLLQEISGYADIQVDAKNLDYFLELNSDKEIIILVPTELLQEQFLLKGLKVICTNLVVNIALPKAFIISLNTYPKHKGRQRPKIAIDELNIGEYVVHKDYGVGIFRGIEQAKILGFVRDFIRIDYQGEDSLLLPVENLNFIDRYIAGSNTIPLIDRLGKGNFLRLKEKIKSKLFEIADSIVALAAKRNLIEGKKIDTSLPEIEIFQKQSGFDLTLDQEKSIQEIFYDLGSGKVMDRLLSGDVGFGKTEVALNAIFAVCKNGFQALMVVPTTLLAMQHFNTLKSRLVDFRVVKLDRFVKSSQKQAILKDLENGTIDVVIGTHSVLQATFKNLGLIVIDEEHKFGVKQKEAIKSLSKDVHLLSMSATPIPRTLNMALSQIKGMSQLLTPPSQRIPTKTFVKEKSDSLIKEVILRELRRNGQIFYIHNNIANIPVIKSELNYLLPQLKIAVLHSQIDPKLTEEIMLDFAQNKYHLLLCTSIVESGIHLPNANTIIIDGADHFGLADLHQLRGRVGRGDKEGFCYYLIEDKTEITQEATKRLLALEKNSFLGSGAMIAYQDLEIRGGGNLLGEAQSGHIKNIGYSLYLKMLEDAIYQLSGKQNENIENDVDLKLQVSAYLNSDLISSDTLRLELYRRLSLCKNTDEVYAIELEIQDRFGKLDIYTKRFLLLILIKILARNSGIVSISSFKEDISLVFLDGSKKFIKAIDEDEMLANILSFLHNKCK</sequence>
<dbReference type="InterPro" id="IPR014001">
    <property type="entry name" value="Helicase_ATP-bd"/>
</dbReference>
<feature type="domain" description="Helicase C-terminal" evidence="11">
    <location>
        <begin position="676"/>
        <end position="830"/>
    </location>
</feature>
<dbReference type="GO" id="GO:0003684">
    <property type="term" value="F:damaged DNA binding"/>
    <property type="evidence" value="ECO:0007669"/>
    <property type="project" value="InterPro"/>
</dbReference>
<dbReference type="InterPro" id="IPR036101">
    <property type="entry name" value="CarD-like/TRCF_RID_sf"/>
</dbReference>
<dbReference type="GO" id="GO:0005524">
    <property type="term" value="F:ATP binding"/>
    <property type="evidence" value="ECO:0007669"/>
    <property type="project" value="UniProtKB-UniRule"/>
</dbReference>
<proteinExistence type="inferred from homology"/>
<evidence type="ECO:0000259" key="11">
    <source>
        <dbReference type="PROSITE" id="PS51194"/>
    </source>
</evidence>
<keyword evidence="13" id="KW-1185">Reference proteome</keyword>
<dbReference type="InterPro" id="IPR011545">
    <property type="entry name" value="DEAD/DEAH_box_helicase_dom"/>
</dbReference>
<dbReference type="GO" id="GO:0003678">
    <property type="term" value="F:DNA helicase activity"/>
    <property type="evidence" value="ECO:0007669"/>
    <property type="project" value="TreeGrafter"/>
</dbReference>
<evidence type="ECO:0000256" key="6">
    <source>
        <dbReference type="ARBA" id="ARBA00022840"/>
    </source>
</evidence>
<dbReference type="Pfam" id="PF00270">
    <property type="entry name" value="DEAD"/>
    <property type="match status" value="1"/>
</dbReference>
<dbReference type="SUPFAM" id="SSF141259">
    <property type="entry name" value="CarD-like"/>
    <property type="match status" value="1"/>
</dbReference>
<evidence type="ECO:0000259" key="10">
    <source>
        <dbReference type="PROSITE" id="PS51192"/>
    </source>
</evidence>
<accession>A0A3D8J949</accession>
<feature type="domain" description="Helicase ATP-binding" evidence="10">
    <location>
        <begin position="498"/>
        <end position="655"/>
    </location>
</feature>
<organism evidence="12 13">
    <name type="scientific">Helicobacter anseris</name>
    <dbReference type="NCBI Taxonomy" id="375926"/>
    <lineage>
        <taxon>Bacteria</taxon>
        <taxon>Pseudomonadati</taxon>
        <taxon>Campylobacterota</taxon>
        <taxon>Epsilonproteobacteria</taxon>
        <taxon>Campylobacterales</taxon>
        <taxon>Helicobacteraceae</taxon>
        <taxon>Helicobacter</taxon>
    </lineage>
</organism>
<dbReference type="GO" id="GO:0005737">
    <property type="term" value="C:cytoplasm"/>
    <property type="evidence" value="ECO:0007669"/>
    <property type="project" value="UniProtKB-SubCell"/>
</dbReference>
<dbReference type="InterPro" id="IPR047112">
    <property type="entry name" value="RecG/Mfd"/>
</dbReference>
<evidence type="ECO:0000256" key="7">
    <source>
        <dbReference type="ARBA" id="ARBA00023125"/>
    </source>
</evidence>
<gene>
    <name evidence="9 12" type="primary">mfd</name>
    <name evidence="12" type="ORF">CQA57_03525</name>
</gene>
<dbReference type="InterPro" id="IPR001650">
    <property type="entry name" value="Helicase_C-like"/>
</dbReference>
<dbReference type="SMART" id="SM00490">
    <property type="entry name" value="HELICc"/>
    <property type="match status" value="1"/>
</dbReference>
<dbReference type="InterPro" id="IPR005118">
    <property type="entry name" value="TRCF_C"/>
</dbReference>
<keyword evidence="6 9" id="KW-0067">ATP-binding</keyword>